<dbReference type="Proteomes" id="UP001056500">
    <property type="component" value="Chromosome"/>
</dbReference>
<dbReference type="Pfam" id="PF11307">
    <property type="entry name" value="DUF3109"/>
    <property type="match status" value="1"/>
</dbReference>
<sequence>MERGAPNDFWYGSGAYFDKMKESSHFRYIGTPDQMNEKEAYSCKKYIKSHRESMKRVGNLLIDLPALLTPFHLDCGNCRHVHHETCCEGGQPYALENKQADLLEKMSGAIANQFWSESAQRKLAAEGIWDKHFGVGTIRMDHSNCLFYKEINGSYGCSIHAYAQKAGMDVVPLKPFSCQLYPLELIDTGDMVLVTALTGETAAFSRWGTDYLQHFYCASMDRRKAAQHLDAELFALDGYKPAYQWNLLLLQAYLGENAAELLDLLGSQEKKLDALQSLDQ</sequence>
<dbReference type="EMBL" id="CP098755">
    <property type="protein sequence ID" value="USG63790.1"/>
    <property type="molecule type" value="Genomic_DNA"/>
</dbReference>
<dbReference type="RefSeq" id="WP_251870869.1">
    <property type="nucleotide sequence ID" value="NZ_CP098755.1"/>
</dbReference>
<keyword evidence="3" id="KW-1185">Reference proteome</keyword>
<proteinExistence type="inferred from homology"/>
<evidence type="ECO:0000313" key="2">
    <source>
        <dbReference type="EMBL" id="USG63790.1"/>
    </source>
</evidence>
<protein>
    <submittedName>
        <fullName evidence="2">DUF3109 family protein</fullName>
    </submittedName>
</protein>
<comment type="similarity">
    <text evidence="1">Belongs to the Rv0495c family.</text>
</comment>
<evidence type="ECO:0000313" key="3">
    <source>
        <dbReference type="Proteomes" id="UP001056500"/>
    </source>
</evidence>
<accession>A0ABY4WDE5</accession>
<evidence type="ECO:0000256" key="1">
    <source>
        <dbReference type="ARBA" id="ARBA00093770"/>
    </source>
</evidence>
<organism evidence="2 3">
    <name type="scientific">Brevibacillus ruminantium</name>
    <dbReference type="NCBI Taxonomy" id="2950604"/>
    <lineage>
        <taxon>Bacteria</taxon>
        <taxon>Bacillati</taxon>
        <taxon>Bacillota</taxon>
        <taxon>Bacilli</taxon>
        <taxon>Bacillales</taxon>
        <taxon>Paenibacillaceae</taxon>
        <taxon>Brevibacillus</taxon>
    </lineage>
</organism>
<gene>
    <name evidence="2" type="ORF">NDK47_16615</name>
</gene>
<name>A0ABY4WDE5_9BACL</name>
<dbReference type="InterPro" id="IPR021458">
    <property type="entry name" value="Rv0495c"/>
</dbReference>
<reference evidence="2" key="1">
    <citation type="submission" date="2022-06" db="EMBL/GenBank/DDBJ databases">
        <title>Genome sequencing of Brevibacillus sp. BB3-R1.</title>
        <authorList>
            <person name="Heo J."/>
            <person name="Lee D."/>
            <person name="Won M."/>
            <person name="Han B.-H."/>
            <person name="Hong S.-B."/>
            <person name="Kwon S.-W."/>
        </authorList>
    </citation>
    <scope>NUCLEOTIDE SEQUENCE</scope>
    <source>
        <strain evidence="2">BB3-R1</strain>
    </source>
</reference>